<proteinExistence type="predicted"/>
<dbReference type="Gene3D" id="3.80.10.10">
    <property type="entry name" value="Ribonuclease Inhibitor"/>
    <property type="match status" value="3"/>
</dbReference>
<keyword evidence="5" id="KW-0677">Repeat</keyword>
<dbReference type="GO" id="GO:0051707">
    <property type="term" value="P:response to other organism"/>
    <property type="evidence" value="ECO:0007669"/>
    <property type="project" value="UniProtKB-ARBA"/>
</dbReference>
<dbReference type="AlphaFoldDB" id="A0ABD1QDK0"/>
<dbReference type="Pfam" id="PF00560">
    <property type="entry name" value="LRR_1"/>
    <property type="match status" value="2"/>
</dbReference>
<dbReference type="Pfam" id="PF08263">
    <property type="entry name" value="LRRNT_2"/>
    <property type="match status" value="1"/>
</dbReference>
<evidence type="ECO:0000256" key="4">
    <source>
        <dbReference type="ARBA" id="ARBA00022729"/>
    </source>
</evidence>
<evidence type="ECO:0000256" key="8">
    <source>
        <dbReference type="SAM" id="SignalP"/>
    </source>
</evidence>
<keyword evidence="7" id="KW-0472">Membrane</keyword>
<dbReference type="InterPro" id="IPR053213">
    <property type="entry name" value="RLP29"/>
</dbReference>
<dbReference type="InterPro" id="IPR003591">
    <property type="entry name" value="Leu-rich_rpt_typical-subtyp"/>
</dbReference>
<dbReference type="SMART" id="SM00369">
    <property type="entry name" value="LRR_TYP"/>
    <property type="match status" value="5"/>
</dbReference>
<name>A0ABD1QDK0_9LAMI</name>
<comment type="subcellular location">
    <subcellularLocation>
        <location evidence="1">Membrane</location>
    </subcellularLocation>
</comment>
<dbReference type="FunFam" id="3.80.10.10:FF:000400">
    <property type="entry name" value="Nuclear pore complex protein NUP107"/>
    <property type="match status" value="1"/>
</dbReference>
<evidence type="ECO:0000256" key="5">
    <source>
        <dbReference type="ARBA" id="ARBA00022737"/>
    </source>
</evidence>
<evidence type="ECO:0000256" key="1">
    <source>
        <dbReference type="ARBA" id="ARBA00004370"/>
    </source>
</evidence>
<dbReference type="SUPFAM" id="SSF52058">
    <property type="entry name" value="L domain-like"/>
    <property type="match status" value="1"/>
</dbReference>
<evidence type="ECO:0000256" key="2">
    <source>
        <dbReference type="ARBA" id="ARBA00022614"/>
    </source>
</evidence>
<dbReference type="EMBL" id="JBFOLK010000011">
    <property type="protein sequence ID" value="KAL2474297.1"/>
    <property type="molecule type" value="Genomic_DNA"/>
</dbReference>
<keyword evidence="2" id="KW-0433">Leucine-rich repeat</keyword>
<gene>
    <name evidence="10" type="ORF">Adt_35033</name>
</gene>
<keyword evidence="3" id="KW-0812">Transmembrane</keyword>
<feature type="chain" id="PRO_5044755799" evidence="8">
    <location>
        <begin position="25"/>
        <end position="415"/>
    </location>
</feature>
<evidence type="ECO:0000256" key="3">
    <source>
        <dbReference type="ARBA" id="ARBA00022692"/>
    </source>
</evidence>
<evidence type="ECO:0000259" key="9">
    <source>
        <dbReference type="Pfam" id="PF08263"/>
    </source>
</evidence>
<keyword evidence="11" id="KW-1185">Reference proteome</keyword>
<dbReference type="InterPro" id="IPR013210">
    <property type="entry name" value="LRR_N_plant-typ"/>
</dbReference>
<dbReference type="PANTHER" id="PTHR48009:SF1">
    <property type="entry name" value="LEUCINE-RICH REPEAT (LRR) FAMILY PROTEIN"/>
    <property type="match status" value="1"/>
</dbReference>
<keyword evidence="6" id="KW-1133">Transmembrane helix</keyword>
<accession>A0ABD1QDK0</accession>
<dbReference type="Proteomes" id="UP001604336">
    <property type="component" value="Unassembled WGS sequence"/>
</dbReference>
<dbReference type="InterPro" id="IPR032675">
    <property type="entry name" value="LRR_dom_sf"/>
</dbReference>
<dbReference type="GO" id="GO:0016020">
    <property type="term" value="C:membrane"/>
    <property type="evidence" value="ECO:0007669"/>
    <property type="project" value="UniProtKB-SubCell"/>
</dbReference>
<organism evidence="10 11">
    <name type="scientific">Abeliophyllum distichum</name>
    <dbReference type="NCBI Taxonomy" id="126358"/>
    <lineage>
        <taxon>Eukaryota</taxon>
        <taxon>Viridiplantae</taxon>
        <taxon>Streptophyta</taxon>
        <taxon>Embryophyta</taxon>
        <taxon>Tracheophyta</taxon>
        <taxon>Spermatophyta</taxon>
        <taxon>Magnoliopsida</taxon>
        <taxon>eudicotyledons</taxon>
        <taxon>Gunneridae</taxon>
        <taxon>Pentapetalae</taxon>
        <taxon>asterids</taxon>
        <taxon>lamiids</taxon>
        <taxon>Lamiales</taxon>
        <taxon>Oleaceae</taxon>
        <taxon>Forsythieae</taxon>
        <taxon>Abeliophyllum</taxon>
    </lineage>
</organism>
<feature type="signal peptide" evidence="8">
    <location>
        <begin position="1"/>
        <end position="24"/>
    </location>
</feature>
<comment type="caution">
    <text evidence="10">The sequence shown here is derived from an EMBL/GenBank/DDBJ whole genome shotgun (WGS) entry which is preliminary data.</text>
</comment>
<feature type="domain" description="Leucine-rich repeat-containing N-terminal plant-type" evidence="9">
    <location>
        <begin position="35"/>
        <end position="75"/>
    </location>
</feature>
<dbReference type="PANTHER" id="PTHR48009">
    <property type="entry name" value="LEUCINE-RICH REPEAT (LRR) FAMILY PROTEIN"/>
    <property type="match status" value="1"/>
</dbReference>
<evidence type="ECO:0000313" key="10">
    <source>
        <dbReference type="EMBL" id="KAL2474297.1"/>
    </source>
</evidence>
<reference evidence="11" key="1">
    <citation type="submission" date="2024-07" db="EMBL/GenBank/DDBJ databases">
        <title>Two chromosome-level genome assemblies of Korean endemic species Abeliophyllum distichum and Forsythia ovata (Oleaceae).</title>
        <authorList>
            <person name="Jang H."/>
        </authorList>
    </citation>
    <scope>NUCLEOTIDE SEQUENCE [LARGE SCALE GENOMIC DNA]</scope>
</reference>
<dbReference type="PRINTS" id="PR00019">
    <property type="entry name" value="LEURICHRPT"/>
</dbReference>
<keyword evidence="4 8" id="KW-0732">Signal</keyword>
<protein>
    <submittedName>
        <fullName evidence="10">Leucine-rich repeat (LRR) family protein</fullName>
    </submittedName>
</protein>
<dbReference type="Pfam" id="PF13855">
    <property type="entry name" value="LRR_8"/>
    <property type="match status" value="1"/>
</dbReference>
<dbReference type="PROSITE" id="PS51450">
    <property type="entry name" value="LRR"/>
    <property type="match status" value="1"/>
</dbReference>
<evidence type="ECO:0000313" key="11">
    <source>
        <dbReference type="Proteomes" id="UP001604336"/>
    </source>
</evidence>
<dbReference type="InterPro" id="IPR001611">
    <property type="entry name" value="Leu-rich_rpt"/>
</dbReference>
<dbReference type="GO" id="GO:0006952">
    <property type="term" value="P:defense response"/>
    <property type="evidence" value="ECO:0007669"/>
    <property type="project" value="UniProtKB-ARBA"/>
</dbReference>
<sequence>MAKKCSDLFFVLVLYFVFIQSTKSSLSQYKISPIDFNALRDIKNQLTDFPSQHFFSTWNFSSPDPCSSFQGVTCSSSGKVTVLALGTGLSDSPGLAGILSPSIAKLTQLNQLILFAGIVTGPIPPQIASLKNLRVISLTNNRLHGAIPTQIFTLPNLHTLDLSHNHLSGSIPPTISGLTQLKVLILGSNRLSGLLPGAFPDQLLHLDLSSNDFSGTLPRQLPTALRYLSVAQNHMWGPLNGLEVLSYLVYLDLSMNQLSGPIPPSLFRPTLNSMLLQRNNLSGRVPQASPTTYVLGSGTIVDLSHNFLTGELTPALIGVETLFLNNNHLTGAVPKEYVDSINTGSMKTLYLQHNYITGFPLEAGRTLPDSISVCLSYNCMVPPVGLTACPASAGEQLSRPSYQCSAIRNDSSSFD</sequence>
<evidence type="ECO:0000256" key="7">
    <source>
        <dbReference type="ARBA" id="ARBA00023136"/>
    </source>
</evidence>
<evidence type="ECO:0000256" key="6">
    <source>
        <dbReference type="ARBA" id="ARBA00022989"/>
    </source>
</evidence>